<dbReference type="SUPFAM" id="SSF53098">
    <property type="entry name" value="Ribonuclease H-like"/>
    <property type="match status" value="1"/>
</dbReference>
<proteinExistence type="predicted"/>
<dbReference type="GO" id="GO:0003676">
    <property type="term" value="F:nucleic acid binding"/>
    <property type="evidence" value="ECO:0007669"/>
    <property type="project" value="InterPro"/>
</dbReference>
<keyword evidence="3" id="KW-0269">Exonuclease</keyword>
<accession>A0A6J6CYR7</accession>
<dbReference type="NCBIfam" id="NF005927">
    <property type="entry name" value="PRK07942.1"/>
    <property type="match status" value="1"/>
</dbReference>
<gene>
    <name evidence="5" type="ORF">UFOPK1591_00417</name>
</gene>
<dbReference type="PANTHER" id="PTHR30231:SF4">
    <property type="entry name" value="PROTEIN NEN2"/>
    <property type="match status" value="1"/>
</dbReference>
<dbReference type="InterPro" id="IPR013520">
    <property type="entry name" value="Ribonucl_H"/>
</dbReference>
<dbReference type="CDD" id="cd06127">
    <property type="entry name" value="DEDDh"/>
    <property type="match status" value="1"/>
</dbReference>
<feature type="domain" description="Exonuclease" evidence="4">
    <location>
        <begin position="12"/>
        <end position="188"/>
    </location>
</feature>
<keyword evidence="1" id="KW-0540">Nuclease</keyword>
<evidence type="ECO:0000259" key="4">
    <source>
        <dbReference type="SMART" id="SM00479"/>
    </source>
</evidence>
<evidence type="ECO:0000256" key="3">
    <source>
        <dbReference type="ARBA" id="ARBA00022839"/>
    </source>
</evidence>
<dbReference type="Pfam" id="PF00929">
    <property type="entry name" value="RNase_T"/>
    <property type="match status" value="1"/>
</dbReference>
<protein>
    <submittedName>
        <fullName evidence="5">Unannotated protein</fullName>
    </submittedName>
</protein>
<dbReference type="InterPro" id="IPR012337">
    <property type="entry name" value="RNaseH-like_sf"/>
</dbReference>
<dbReference type="Gene3D" id="3.30.420.10">
    <property type="entry name" value="Ribonuclease H-like superfamily/Ribonuclease H"/>
    <property type="match status" value="1"/>
</dbReference>
<dbReference type="AlphaFoldDB" id="A0A6J6CYR7"/>
<dbReference type="InterPro" id="IPR036397">
    <property type="entry name" value="RNaseH_sf"/>
</dbReference>
<keyword evidence="2" id="KW-0378">Hydrolase</keyword>
<dbReference type="PANTHER" id="PTHR30231">
    <property type="entry name" value="DNA POLYMERASE III SUBUNIT EPSILON"/>
    <property type="match status" value="1"/>
</dbReference>
<dbReference type="SMART" id="SM00479">
    <property type="entry name" value="EXOIII"/>
    <property type="match status" value="1"/>
</dbReference>
<dbReference type="GO" id="GO:0005829">
    <property type="term" value="C:cytosol"/>
    <property type="evidence" value="ECO:0007669"/>
    <property type="project" value="TreeGrafter"/>
</dbReference>
<sequence length="233" mass="25950">MTELHLPAWARQLAVFDTETTGIAPETTRIVQAHVSLLDHTGSVVEGRDWLIDCGIEIPEQATRVHGITTERMRAEGAPAAESIQEIVSYLGDFFANGVAVVAYNASYDFTILDREAKRYALTPLDRPRPIVDPLVMDRQLDKYRKGVRNLVANAELYGVILENAHDASADAIAAGRVAQAIAAKYFDQLDIPALDLHVRQEEWALEQAASYRRYRESIGKPMYDDNDAWPVG</sequence>
<name>A0A6J6CYR7_9ZZZZ</name>
<evidence type="ECO:0000256" key="1">
    <source>
        <dbReference type="ARBA" id="ARBA00022722"/>
    </source>
</evidence>
<dbReference type="GO" id="GO:0008408">
    <property type="term" value="F:3'-5' exonuclease activity"/>
    <property type="evidence" value="ECO:0007669"/>
    <property type="project" value="TreeGrafter"/>
</dbReference>
<evidence type="ECO:0000313" key="5">
    <source>
        <dbReference type="EMBL" id="CAB4556617.1"/>
    </source>
</evidence>
<organism evidence="5">
    <name type="scientific">freshwater metagenome</name>
    <dbReference type="NCBI Taxonomy" id="449393"/>
    <lineage>
        <taxon>unclassified sequences</taxon>
        <taxon>metagenomes</taxon>
        <taxon>ecological metagenomes</taxon>
    </lineage>
</organism>
<dbReference type="EMBL" id="CAEZTD010000020">
    <property type="protein sequence ID" value="CAB4556617.1"/>
    <property type="molecule type" value="Genomic_DNA"/>
</dbReference>
<evidence type="ECO:0000256" key="2">
    <source>
        <dbReference type="ARBA" id="ARBA00022801"/>
    </source>
</evidence>
<reference evidence="5" key="1">
    <citation type="submission" date="2020-05" db="EMBL/GenBank/DDBJ databases">
        <authorList>
            <person name="Chiriac C."/>
            <person name="Salcher M."/>
            <person name="Ghai R."/>
            <person name="Kavagutti S V."/>
        </authorList>
    </citation>
    <scope>NUCLEOTIDE SEQUENCE</scope>
</reference>